<evidence type="ECO:0000259" key="6">
    <source>
        <dbReference type="Pfam" id="PF00425"/>
    </source>
</evidence>
<dbReference type="Pfam" id="PF00425">
    <property type="entry name" value="Chorismate_bind"/>
    <property type="match status" value="1"/>
</dbReference>
<evidence type="ECO:0000256" key="1">
    <source>
        <dbReference type="ARBA" id="ARBA00000799"/>
    </source>
</evidence>
<dbReference type="AlphaFoldDB" id="A0A4R6SKT1"/>
<feature type="domain" description="Chorismate-utilising enzyme C-terminal" evidence="6">
    <location>
        <begin position="135"/>
        <end position="391"/>
    </location>
</feature>
<dbReference type="InterPro" id="IPR015890">
    <property type="entry name" value="Chorismate_C"/>
</dbReference>
<reference evidence="7 8" key="1">
    <citation type="submission" date="2019-03" db="EMBL/GenBank/DDBJ databases">
        <title>Genomic Encyclopedia of Type Strains, Phase IV (KMG-IV): sequencing the most valuable type-strain genomes for metagenomic binning, comparative biology and taxonomic classification.</title>
        <authorList>
            <person name="Goeker M."/>
        </authorList>
    </citation>
    <scope>NUCLEOTIDE SEQUENCE [LARGE SCALE GENOMIC DNA]</scope>
    <source>
        <strain evidence="7 8">DSM 45361</strain>
    </source>
</reference>
<protein>
    <recommendedName>
        <fullName evidence="3">isochorismate synthase</fullName>
        <ecNumber evidence="3">5.4.4.2</ecNumber>
    </recommendedName>
    <alternativeName>
        <fullName evidence="5">Isochorismate mutase</fullName>
    </alternativeName>
</protein>
<dbReference type="EMBL" id="SNXZ01000001">
    <property type="protein sequence ID" value="TDQ04484.1"/>
    <property type="molecule type" value="Genomic_DNA"/>
</dbReference>
<evidence type="ECO:0000256" key="4">
    <source>
        <dbReference type="ARBA" id="ARBA00023235"/>
    </source>
</evidence>
<evidence type="ECO:0000313" key="8">
    <source>
        <dbReference type="Proteomes" id="UP000295444"/>
    </source>
</evidence>
<accession>A0A4R6SKT1</accession>
<dbReference type="EC" id="5.4.4.2" evidence="3"/>
<dbReference type="InterPro" id="IPR004561">
    <property type="entry name" value="IsoChor_synthase"/>
</dbReference>
<keyword evidence="8" id="KW-1185">Reference proteome</keyword>
<dbReference type="SUPFAM" id="SSF56322">
    <property type="entry name" value="ADC synthase"/>
    <property type="match status" value="1"/>
</dbReference>
<dbReference type="GO" id="GO:0009697">
    <property type="term" value="P:salicylic acid biosynthetic process"/>
    <property type="evidence" value="ECO:0007669"/>
    <property type="project" value="TreeGrafter"/>
</dbReference>
<evidence type="ECO:0000256" key="5">
    <source>
        <dbReference type="ARBA" id="ARBA00041564"/>
    </source>
</evidence>
<dbReference type="NCBIfam" id="TIGR00543">
    <property type="entry name" value="isochor_syn"/>
    <property type="match status" value="1"/>
</dbReference>
<proteinExistence type="inferred from homology"/>
<comment type="caution">
    <text evidence="7">The sequence shown here is derived from an EMBL/GenBank/DDBJ whole genome shotgun (WGS) entry which is preliminary data.</text>
</comment>
<keyword evidence="4" id="KW-0413">Isomerase</keyword>
<sequence length="405" mass="43187">MTTTDQAAKPATAAWIDDEPPAEDPVELAAAYRRGDFLLASPERTILAQGVRATISNDPAGLSGVDLADAVQKRLRELDAPLAAGALPFDRTADAHLVVPERVRIAGPLSAPAEDLDRKLALSGFDVKPVPEQGGYRDTVATAVRELTGGKLRKVVLARALELAFHEEIDDRELGQLLLNLAGPSPRGYTFATPLPCGRALIGASPELLLSRTGRTMTTFPLAGSMPRMADPAADQESAARLAASAKDQGEHRVVIEDVVETLRPFVRKLSVPDEPSIIPTPSVWHLGTRISAELVDPDVTALHLATALYPTPALCGAPRQAAYETITELEPFNRGFYGGAVGWCDVNGDGQFAVAIRCAELAGRWLQLYAGCGIMPDSDPEMELDESTAKFRTLLGAMGLVLES</sequence>
<evidence type="ECO:0000313" key="7">
    <source>
        <dbReference type="EMBL" id="TDQ04484.1"/>
    </source>
</evidence>
<comment type="catalytic activity">
    <reaction evidence="1">
        <text>chorismate = isochorismate</text>
        <dbReference type="Rhea" id="RHEA:18985"/>
        <dbReference type="ChEBI" id="CHEBI:29748"/>
        <dbReference type="ChEBI" id="CHEBI:29780"/>
        <dbReference type="EC" id="5.4.4.2"/>
    </reaction>
</comment>
<dbReference type="PANTHER" id="PTHR42839">
    <property type="entry name" value="ISOCHORISMATE SYNTHASE ENTC"/>
    <property type="match status" value="1"/>
</dbReference>
<gene>
    <name evidence="7" type="ORF">EV186_101436</name>
</gene>
<evidence type="ECO:0000256" key="3">
    <source>
        <dbReference type="ARBA" id="ARBA00012824"/>
    </source>
</evidence>
<comment type="similarity">
    <text evidence="2">Belongs to the isochorismate synthase family.</text>
</comment>
<dbReference type="RefSeq" id="WP_243753780.1">
    <property type="nucleotide sequence ID" value="NZ_SNXZ01000001.1"/>
</dbReference>
<dbReference type="Proteomes" id="UP000295444">
    <property type="component" value="Unassembled WGS sequence"/>
</dbReference>
<organism evidence="7 8">
    <name type="scientific">Labedaea rhizosphaerae</name>
    <dbReference type="NCBI Taxonomy" id="598644"/>
    <lineage>
        <taxon>Bacteria</taxon>
        <taxon>Bacillati</taxon>
        <taxon>Actinomycetota</taxon>
        <taxon>Actinomycetes</taxon>
        <taxon>Pseudonocardiales</taxon>
        <taxon>Pseudonocardiaceae</taxon>
        <taxon>Labedaea</taxon>
    </lineage>
</organism>
<dbReference type="PANTHER" id="PTHR42839:SF2">
    <property type="entry name" value="ISOCHORISMATE SYNTHASE ENTC"/>
    <property type="match status" value="1"/>
</dbReference>
<name>A0A4R6SKT1_LABRH</name>
<evidence type="ECO:0000256" key="2">
    <source>
        <dbReference type="ARBA" id="ARBA00005297"/>
    </source>
</evidence>
<dbReference type="Gene3D" id="3.60.120.10">
    <property type="entry name" value="Anthranilate synthase"/>
    <property type="match status" value="1"/>
</dbReference>
<dbReference type="GO" id="GO:0008909">
    <property type="term" value="F:isochorismate synthase activity"/>
    <property type="evidence" value="ECO:0007669"/>
    <property type="project" value="UniProtKB-EC"/>
</dbReference>
<dbReference type="InterPro" id="IPR005801">
    <property type="entry name" value="ADC_synthase"/>
</dbReference>